<gene>
    <name evidence="1" type="ORF">B6N60_04697</name>
</gene>
<dbReference type="AlphaFoldDB" id="A0A975TC12"/>
<name>A0A975TC12_9NOST</name>
<dbReference type="EMBL" id="CP021056">
    <property type="protein sequence ID" value="QXE25975.1"/>
    <property type="molecule type" value="Genomic_DNA"/>
</dbReference>
<reference evidence="1" key="1">
    <citation type="submission" date="2017-04" db="EMBL/GenBank/DDBJ databases">
        <title>Genome deletions in a multicellular cyanobacterial endosymbiont for morphological adaptation in marine diatoms.</title>
        <authorList>
            <person name="Wang Y."/>
            <person name="Gao H."/>
            <person name="Li R."/>
            <person name="Xu X."/>
        </authorList>
    </citation>
    <scope>NUCLEOTIDE SEQUENCE</scope>
    <source>
        <strain evidence="1">FACHB 800</strain>
    </source>
</reference>
<proteinExistence type="predicted"/>
<accession>A0A975TC12</accession>
<dbReference type="KEGG" id="rsin:B6N60_04697"/>
<protein>
    <submittedName>
        <fullName evidence="1">Uncharacterized protein</fullName>
    </submittedName>
</protein>
<organism evidence="1 2">
    <name type="scientific">Richelia sinica FACHB-800</name>
    <dbReference type="NCBI Taxonomy" id="1357546"/>
    <lineage>
        <taxon>Bacteria</taxon>
        <taxon>Bacillati</taxon>
        <taxon>Cyanobacteriota</taxon>
        <taxon>Cyanophyceae</taxon>
        <taxon>Nostocales</taxon>
        <taxon>Nostocaceae</taxon>
        <taxon>Richelia</taxon>
    </lineage>
</organism>
<evidence type="ECO:0000313" key="2">
    <source>
        <dbReference type="Proteomes" id="UP000683511"/>
    </source>
</evidence>
<dbReference type="Proteomes" id="UP000683511">
    <property type="component" value="Chromosome"/>
</dbReference>
<evidence type="ECO:0000313" key="1">
    <source>
        <dbReference type="EMBL" id="QXE25975.1"/>
    </source>
</evidence>
<keyword evidence="2" id="KW-1185">Reference proteome</keyword>
<sequence>MHHKHNNNNHYQNASWLRVFAKNLKSLVTTKFFSYTGG</sequence>